<keyword evidence="12" id="KW-1185">Reference proteome</keyword>
<keyword evidence="2" id="KW-0444">Lipid biosynthesis</keyword>
<evidence type="ECO:0000256" key="4">
    <source>
        <dbReference type="ARBA" id="ARBA00022692"/>
    </source>
</evidence>
<keyword evidence="3" id="KW-0808">Transferase</keyword>
<name>A0ABS0EZT5_9BACL</name>
<dbReference type="PANTHER" id="PTHR30309:SF0">
    <property type="entry name" value="GLYCEROL-3-PHOSPHATE ACYLTRANSFERASE-RELATED"/>
    <property type="match status" value="1"/>
</dbReference>
<keyword evidence="7 10" id="KW-0472">Membrane</keyword>
<protein>
    <submittedName>
        <fullName evidence="11">Glycerol-3-phosphate acyltransferase</fullName>
    </submittedName>
</protein>
<evidence type="ECO:0000256" key="8">
    <source>
        <dbReference type="ARBA" id="ARBA00023209"/>
    </source>
</evidence>
<sequence>MNAWMGWTLGLAAAFIVGACPFAVWLTRAMGRDPRWFGDGNPGAANAFRAAGFWLGAAVLVLDVAKGFVPGYFAIRHISTNWLLAALAAALPVYGHRFSPFLRGRGGIGLASWIGAVAGFLGPLAAGLLGCAFACGLAIRRLDRARTVALGAAVLLMGITVLPEVLWPVWRVHSLWSARLLWLLTAPLVWWGYRVRNVRREEV</sequence>
<keyword evidence="5 10" id="KW-1133">Transmembrane helix</keyword>
<proteinExistence type="predicted"/>
<gene>
    <name evidence="11" type="ORF">IW967_01505</name>
</gene>
<feature type="transmembrane region" description="Helical" evidence="10">
    <location>
        <begin position="47"/>
        <end position="69"/>
    </location>
</feature>
<dbReference type="Proteomes" id="UP000642910">
    <property type="component" value="Unassembled WGS sequence"/>
</dbReference>
<feature type="transmembrane region" description="Helical" evidence="10">
    <location>
        <begin position="81"/>
        <end position="98"/>
    </location>
</feature>
<accession>A0ABS0EZT5</accession>
<evidence type="ECO:0000256" key="6">
    <source>
        <dbReference type="ARBA" id="ARBA00023098"/>
    </source>
</evidence>
<reference evidence="11 12" key="1">
    <citation type="submission" date="2020-11" db="EMBL/GenBank/DDBJ databases">
        <title>Genomic insight of Alicyclobacillus mali FL 18 reveals a new arsenic-resistant strain, with potential in environmental biotechnology.</title>
        <authorList>
            <person name="Fiorentino G."/>
            <person name="Gallo G."/>
            <person name="Aulitto M."/>
        </authorList>
    </citation>
    <scope>NUCLEOTIDE SEQUENCE [LARGE SCALE GENOMIC DNA]</scope>
    <source>
        <strain evidence="11 12">FL 18</strain>
    </source>
</reference>
<dbReference type="EMBL" id="JADPKZ010000022">
    <property type="protein sequence ID" value="MBF8376552.1"/>
    <property type="molecule type" value="Genomic_DNA"/>
</dbReference>
<evidence type="ECO:0000256" key="3">
    <source>
        <dbReference type="ARBA" id="ARBA00022679"/>
    </source>
</evidence>
<keyword evidence="11" id="KW-0012">Acyltransferase</keyword>
<keyword evidence="6" id="KW-0443">Lipid metabolism</keyword>
<evidence type="ECO:0000256" key="2">
    <source>
        <dbReference type="ARBA" id="ARBA00022516"/>
    </source>
</evidence>
<dbReference type="PANTHER" id="PTHR30309">
    <property type="entry name" value="INNER MEMBRANE PROTEIN YGIH"/>
    <property type="match status" value="1"/>
</dbReference>
<keyword evidence="9" id="KW-1208">Phospholipid metabolism</keyword>
<evidence type="ECO:0000256" key="5">
    <source>
        <dbReference type="ARBA" id="ARBA00022989"/>
    </source>
</evidence>
<comment type="caution">
    <text evidence="11">The sequence shown here is derived from an EMBL/GenBank/DDBJ whole genome shotgun (WGS) entry which is preliminary data.</text>
</comment>
<keyword evidence="1" id="KW-1003">Cell membrane</keyword>
<evidence type="ECO:0000256" key="10">
    <source>
        <dbReference type="SAM" id="Phobius"/>
    </source>
</evidence>
<dbReference type="RefSeq" id="WP_195866895.1">
    <property type="nucleotide sequence ID" value="NZ_JADPKZ010000022.1"/>
</dbReference>
<evidence type="ECO:0000256" key="9">
    <source>
        <dbReference type="ARBA" id="ARBA00023264"/>
    </source>
</evidence>
<dbReference type="InterPro" id="IPR003811">
    <property type="entry name" value="G3P_acylTferase_PlsY"/>
</dbReference>
<evidence type="ECO:0000256" key="7">
    <source>
        <dbReference type="ARBA" id="ARBA00023136"/>
    </source>
</evidence>
<evidence type="ECO:0000256" key="1">
    <source>
        <dbReference type="ARBA" id="ARBA00022475"/>
    </source>
</evidence>
<feature type="transmembrane region" description="Helical" evidence="10">
    <location>
        <begin position="176"/>
        <end position="193"/>
    </location>
</feature>
<feature type="transmembrane region" description="Helical" evidence="10">
    <location>
        <begin position="147"/>
        <end position="170"/>
    </location>
</feature>
<dbReference type="SMART" id="SM01207">
    <property type="entry name" value="G3P_acyltransf"/>
    <property type="match status" value="1"/>
</dbReference>
<feature type="transmembrane region" description="Helical" evidence="10">
    <location>
        <begin position="110"/>
        <end position="135"/>
    </location>
</feature>
<keyword evidence="4 10" id="KW-0812">Transmembrane</keyword>
<organism evidence="11 12">
    <name type="scientific">Alicyclobacillus mali</name>
    <name type="common">ex Roth et al. 2021</name>
    <dbReference type="NCBI Taxonomy" id="1123961"/>
    <lineage>
        <taxon>Bacteria</taxon>
        <taxon>Bacillati</taxon>
        <taxon>Bacillota</taxon>
        <taxon>Bacilli</taxon>
        <taxon>Bacillales</taxon>
        <taxon>Alicyclobacillaceae</taxon>
        <taxon>Alicyclobacillus</taxon>
    </lineage>
</organism>
<keyword evidence="8" id="KW-0594">Phospholipid biosynthesis</keyword>
<dbReference type="Pfam" id="PF02660">
    <property type="entry name" value="G3P_acyltransf"/>
    <property type="match status" value="1"/>
</dbReference>
<evidence type="ECO:0000313" key="12">
    <source>
        <dbReference type="Proteomes" id="UP000642910"/>
    </source>
</evidence>
<dbReference type="GO" id="GO:0016746">
    <property type="term" value="F:acyltransferase activity"/>
    <property type="evidence" value="ECO:0007669"/>
    <property type="project" value="UniProtKB-KW"/>
</dbReference>
<evidence type="ECO:0000313" key="11">
    <source>
        <dbReference type="EMBL" id="MBF8376552.1"/>
    </source>
</evidence>